<dbReference type="InterPro" id="IPR026896">
    <property type="entry name" value="CSTF_C"/>
</dbReference>
<dbReference type="GO" id="GO:0003729">
    <property type="term" value="F:mRNA binding"/>
    <property type="evidence" value="ECO:0000318"/>
    <property type="project" value="GO_Central"/>
</dbReference>
<dbReference type="Pfam" id="PF00076">
    <property type="entry name" value="RRM_1"/>
    <property type="match status" value="1"/>
</dbReference>
<dbReference type="STRING" id="402676.B6K5P6"/>
<dbReference type="PROSITE" id="PS50102">
    <property type="entry name" value="RRM"/>
    <property type="match status" value="1"/>
</dbReference>
<dbReference type="eggNOG" id="KOG0108">
    <property type="taxonomic scope" value="Eukaryota"/>
</dbReference>
<dbReference type="Gene3D" id="1.10.20.70">
    <property type="entry name" value="Transcription termination and cleavage factor, C-terminal domain"/>
    <property type="match status" value="1"/>
</dbReference>
<dbReference type="AlphaFoldDB" id="B6K5P6"/>
<feature type="compositionally biased region" description="Basic and acidic residues" evidence="4">
    <location>
        <begin position="87"/>
        <end position="99"/>
    </location>
</feature>
<organism evidence="6 8">
    <name type="scientific">Schizosaccharomyces japonicus (strain yFS275 / FY16936)</name>
    <name type="common">Fission yeast</name>
    <dbReference type="NCBI Taxonomy" id="402676"/>
    <lineage>
        <taxon>Eukaryota</taxon>
        <taxon>Fungi</taxon>
        <taxon>Dikarya</taxon>
        <taxon>Ascomycota</taxon>
        <taxon>Taphrinomycotina</taxon>
        <taxon>Schizosaccharomycetes</taxon>
        <taxon>Schizosaccharomycetales</taxon>
        <taxon>Schizosaccharomycetaceae</taxon>
        <taxon>Schizosaccharomyces</taxon>
    </lineage>
</organism>
<dbReference type="InterPro" id="IPR012677">
    <property type="entry name" value="Nucleotide-bd_a/b_plait_sf"/>
</dbReference>
<dbReference type="InterPro" id="IPR025742">
    <property type="entry name" value="CSTF2_hinge"/>
</dbReference>
<evidence type="ECO:0000259" key="5">
    <source>
        <dbReference type="PROSITE" id="PS50102"/>
    </source>
</evidence>
<evidence type="ECO:0000313" key="6">
    <source>
        <dbReference type="EMBL" id="EEB08850.1"/>
    </source>
</evidence>
<comment type="subcellular location">
    <subcellularLocation>
        <location evidence="1">Nucleus</location>
    </subcellularLocation>
</comment>
<name>B6K5P6_SCHJY</name>
<evidence type="ECO:0000313" key="8">
    <source>
        <dbReference type="Proteomes" id="UP000001744"/>
    </source>
</evidence>
<dbReference type="RefSeq" id="XP_002175143.1">
    <property type="nucleotide sequence ID" value="XM_002175107.1"/>
</dbReference>
<gene>
    <name evidence="7" type="primary">ctf1</name>
    <name evidence="6" type="ORF">SJAG_04022</name>
</gene>
<dbReference type="OMA" id="NEYEIMG"/>
<dbReference type="CDD" id="cd12398">
    <property type="entry name" value="RRM_CSTF2_RNA15_like"/>
    <property type="match status" value="1"/>
</dbReference>
<dbReference type="Pfam" id="PF14304">
    <property type="entry name" value="CSTF_C"/>
    <property type="match status" value="1"/>
</dbReference>
<reference evidence="6 8" key="1">
    <citation type="journal article" date="2011" name="Science">
        <title>Comparative functional genomics of the fission yeasts.</title>
        <authorList>
            <person name="Rhind N."/>
            <person name="Chen Z."/>
            <person name="Yassour M."/>
            <person name="Thompson D.A."/>
            <person name="Haas B.J."/>
            <person name="Habib N."/>
            <person name="Wapinski I."/>
            <person name="Roy S."/>
            <person name="Lin M.F."/>
            <person name="Heiman D.I."/>
            <person name="Young S.K."/>
            <person name="Furuya K."/>
            <person name="Guo Y."/>
            <person name="Pidoux A."/>
            <person name="Chen H.M."/>
            <person name="Robbertse B."/>
            <person name="Goldberg J.M."/>
            <person name="Aoki K."/>
            <person name="Bayne E.H."/>
            <person name="Berlin A.M."/>
            <person name="Desjardins C.A."/>
            <person name="Dobbs E."/>
            <person name="Dukaj L."/>
            <person name="Fan L."/>
            <person name="FitzGerald M.G."/>
            <person name="French C."/>
            <person name="Gujja S."/>
            <person name="Hansen K."/>
            <person name="Keifenheim D."/>
            <person name="Levin J.Z."/>
            <person name="Mosher R.A."/>
            <person name="Mueller C.A."/>
            <person name="Pfiffner J."/>
            <person name="Priest M."/>
            <person name="Russ C."/>
            <person name="Smialowska A."/>
            <person name="Swoboda P."/>
            <person name="Sykes S.M."/>
            <person name="Vaughn M."/>
            <person name="Vengrova S."/>
            <person name="Yoder R."/>
            <person name="Zeng Q."/>
            <person name="Allshire R."/>
            <person name="Baulcombe D."/>
            <person name="Birren B.W."/>
            <person name="Brown W."/>
            <person name="Ekwall K."/>
            <person name="Kellis M."/>
            <person name="Leatherwood J."/>
            <person name="Levin H."/>
            <person name="Margalit H."/>
            <person name="Martienssen R."/>
            <person name="Nieduszynski C.A."/>
            <person name="Spatafora J.W."/>
            <person name="Friedman N."/>
            <person name="Dalgaard J.Z."/>
            <person name="Baumann P."/>
            <person name="Niki H."/>
            <person name="Regev A."/>
            <person name="Nusbaum C."/>
        </authorList>
    </citation>
    <scope>NUCLEOTIDE SEQUENCE [LARGE SCALE GENOMIC DNA]</scope>
    <source>
        <strain evidence="8">yFS275 / FY16936</strain>
    </source>
</reference>
<protein>
    <submittedName>
        <fullName evidence="6">mRNA cleavage and polyadenylation specificity factor complex subunit Ctf1</fullName>
    </submittedName>
</protein>
<dbReference type="Pfam" id="PF14327">
    <property type="entry name" value="CSTF2_hinge"/>
    <property type="match status" value="1"/>
</dbReference>
<dbReference type="OrthoDB" id="272703at2759"/>
<sequence length="308" mass="32943">MSMTAGNVVFVGNIPYDATEKQMADIFHQIGTVRSFKLVLDPETNQPKGYGFCEFHDPETAASAVRNLNNFPFGARKLRVEFPSNDPRGRSDSSNDGIRHAPSSLMHNNPTPTPPPPSSAVSLSALQSQSAYRPMNMPSAAAIVAPNGLPSSASLPANPAAASAPSIIPGPAVVSAPATISKTSPIAKTLSAFPAKELLDIVEQLKTVVHVAPDEAKNLLKATPALSYAVFQILLLLNMVDARVLQQVLQNAAQKQQRKPAQAPPPTSDPSYNALVSQLMSLTPAQINMLPPEQRNQILLLKQRLRPQ</sequence>
<accession>B6K5P6</accession>
<dbReference type="JaponicusDB" id="SJAG_04022">
    <property type="gene designation" value="ctf1"/>
</dbReference>
<feature type="region of interest" description="Disordered" evidence="4">
    <location>
        <begin position="81"/>
        <end position="127"/>
    </location>
</feature>
<evidence type="ECO:0000313" key="7">
    <source>
        <dbReference type="JaponicusDB" id="SJAG_04022"/>
    </source>
</evidence>
<dbReference type="EMBL" id="KE651167">
    <property type="protein sequence ID" value="EEB08850.1"/>
    <property type="molecule type" value="Genomic_DNA"/>
</dbReference>
<dbReference type="HOGENOM" id="CLU_028601_0_1_1"/>
<dbReference type="GO" id="GO:0180010">
    <property type="term" value="P:co-transcriptional mRNA 3'-end processing, cleavage and polyadenylation pathway"/>
    <property type="evidence" value="ECO:0007669"/>
    <property type="project" value="EnsemblFungi"/>
</dbReference>
<evidence type="ECO:0000256" key="3">
    <source>
        <dbReference type="PROSITE-ProRule" id="PRU00176"/>
    </source>
</evidence>
<keyword evidence="2" id="KW-0539">Nucleus</keyword>
<dbReference type="InterPro" id="IPR038192">
    <property type="entry name" value="CSTF_C_sf"/>
</dbReference>
<evidence type="ECO:0000256" key="1">
    <source>
        <dbReference type="ARBA" id="ARBA00004123"/>
    </source>
</evidence>
<dbReference type="GO" id="GO:0033620">
    <property type="term" value="C:Mei2 nuclear dot complex"/>
    <property type="evidence" value="ECO:0007669"/>
    <property type="project" value="EnsemblFungi"/>
</dbReference>
<dbReference type="SMART" id="SM00360">
    <property type="entry name" value="RRM"/>
    <property type="match status" value="1"/>
</dbReference>
<dbReference type="PANTHER" id="PTHR45735">
    <property type="entry name" value="CLEAVAGE STIMULATION FACTOR SUBUNIT 2"/>
    <property type="match status" value="1"/>
</dbReference>
<dbReference type="Gene3D" id="3.30.70.330">
    <property type="match status" value="1"/>
</dbReference>
<dbReference type="GO" id="GO:0005847">
    <property type="term" value="C:mRNA cleavage and polyadenylation specificity factor complex"/>
    <property type="evidence" value="ECO:0000318"/>
    <property type="project" value="GO_Central"/>
</dbReference>
<dbReference type="Gene3D" id="1.25.40.630">
    <property type="match status" value="1"/>
</dbReference>
<dbReference type="VEuPathDB" id="FungiDB:SJAG_04022"/>
<proteinExistence type="predicted"/>
<dbReference type="InterPro" id="IPR000504">
    <property type="entry name" value="RRM_dom"/>
</dbReference>
<dbReference type="PANTHER" id="PTHR45735:SF2">
    <property type="entry name" value="CLEAVAGE STIMULATION FACTOR SUBUNIT 2"/>
    <property type="match status" value="1"/>
</dbReference>
<keyword evidence="8" id="KW-1185">Reference proteome</keyword>
<dbReference type="GeneID" id="7047545"/>
<keyword evidence="3" id="KW-0694">RNA-binding</keyword>
<dbReference type="SUPFAM" id="SSF54928">
    <property type="entry name" value="RNA-binding domain, RBD"/>
    <property type="match status" value="1"/>
</dbReference>
<dbReference type="InterPro" id="IPR035979">
    <property type="entry name" value="RBD_domain_sf"/>
</dbReference>
<dbReference type="Proteomes" id="UP000001744">
    <property type="component" value="Unassembled WGS sequence"/>
</dbReference>
<evidence type="ECO:0000256" key="4">
    <source>
        <dbReference type="SAM" id="MobiDB-lite"/>
    </source>
</evidence>
<evidence type="ECO:0000256" key="2">
    <source>
        <dbReference type="ARBA" id="ARBA00023242"/>
    </source>
</evidence>
<feature type="domain" description="RRM" evidence="5">
    <location>
        <begin position="7"/>
        <end position="85"/>
    </location>
</feature>